<dbReference type="AlphaFoldDB" id="A0A090T432"/>
<evidence type="ECO:0000313" key="3">
    <source>
        <dbReference type="Proteomes" id="UP000029224"/>
    </source>
</evidence>
<feature type="domain" description="NAD(P)-binding" evidence="1">
    <location>
        <begin position="8"/>
        <end position="193"/>
    </location>
</feature>
<dbReference type="PANTHER" id="PTHR15020">
    <property type="entry name" value="FLAVIN REDUCTASE-RELATED"/>
    <property type="match status" value="1"/>
</dbReference>
<evidence type="ECO:0000313" key="2">
    <source>
        <dbReference type="EMBL" id="GAL33958.1"/>
    </source>
</evidence>
<dbReference type="Proteomes" id="UP000029224">
    <property type="component" value="Unassembled WGS sequence"/>
</dbReference>
<reference evidence="2 3" key="2">
    <citation type="submission" date="2014-09" db="EMBL/GenBank/DDBJ databases">
        <authorList>
            <consortium name="NBRP consortium"/>
            <person name="Sawabe T."/>
            <person name="Meirelles P."/>
            <person name="Nakanishi M."/>
            <person name="Sayaka M."/>
            <person name="Hattori M."/>
            <person name="Ohkuma M."/>
        </authorList>
    </citation>
    <scope>NUCLEOTIDE SEQUENCE [LARGE SCALE GENOMIC DNA]</scope>
    <source>
        <strain evidence="2 3">JCM 19240</strain>
    </source>
</reference>
<proteinExistence type="predicted"/>
<dbReference type="InterPro" id="IPR036291">
    <property type="entry name" value="NAD(P)-bd_dom_sf"/>
</dbReference>
<organism evidence="2 3">
    <name type="scientific">Vibrio maritimus</name>
    <dbReference type="NCBI Taxonomy" id="990268"/>
    <lineage>
        <taxon>Bacteria</taxon>
        <taxon>Pseudomonadati</taxon>
        <taxon>Pseudomonadota</taxon>
        <taxon>Gammaproteobacteria</taxon>
        <taxon>Vibrionales</taxon>
        <taxon>Vibrionaceae</taxon>
        <taxon>Vibrio</taxon>
    </lineage>
</organism>
<keyword evidence="3" id="KW-1185">Reference proteome</keyword>
<gene>
    <name evidence="2" type="ORF">JCM19240_866</name>
</gene>
<dbReference type="SUPFAM" id="SSF51735">
    <property type="entry name" value="NAD(P)-binding Rossmann-fold domains"/>
    <property type="match status" value="1"/>
</dbReference>
<dbReference type="OrthoDB" id="9803892at2"/>
<keyword evidence="2" id="KW-0560">Oxidoreductase</keyword>
<dbReference type="Gene3D" id="3.40.50.720">
    <property type="entry name" value="NAD(P)-binding Rossmann-like Domain"/>
    <property type="match status" value="1"/>
</dbReference>
<dbReference type="EMBL" id="BBMT01000004">
    <property type="protein sequence ID" value="GAL33958.1"/>
    <property type="molecule type" value="Genomic_DNA"/>
</dbReference>
<dbReference type="EC" id="1.5.1.30" evidence="2"/>
<dbReference type="Pfam" id="PF13460">
    <property type="entry name" value="NAD_binding_10"/>
    <property type="match status" value="1"/>
</dbReference>
<dbReference type="InterPro" id="IPR016040">
    <property type="entry name" value="NAD(P)-bd_dom"/>
</dbReference>
<evidence type="ECO:0000259" key="1">
    <source>
        <dbReference type="Pfam" id="PF13460"/>
    </source>
</evidence>
<sequence>MKTIVIFGASSGLGLAAVRYFASQDIKVIGVARNPQKEADLNSLCEKLIACDATEFDAVNSAVSELPKDAVVLSTMGSFRSDKPVDYIGHRYLVDALEKHGINRLLMVTSLGCGDSWQYLSERAKAGFGAAVREKSLAEAWLVSSSLDYTILRPGGLKDGEVTEQGELSQHVEVHGAINRSEVARLVHQLLLNDASIGQIYQCVDPTVSYY</sequence>
<reference evidence="2 3" key="1">
    <citation type="submission" date="2014-09" db="EMBL/GenBank/DDBJ databases">
        <title>Vibrio maritimus JCM 19240. (C210) whole genome shotgun sequence.</title>
        <authorList>
            <person name="Sawabe T."/>
            <person name="Meirelles P."/>
            <person name="Nakanishi M."/>
            <person name="Sayaka M."/>
            <person name="Hattori M."/>
            <person name="Ohkuma M."/>
        </authorList>
    </citation>
    <scope>NUCLEOTIDE SEQUENCE [LARGE SCALE GENOMIC DNA]</scope>
    <source>
        <strain evidence="2 3">JCM 19240</strain>
    </source>
</reference>
<name>A0A090T432_9VIBR</name>
<dbReference type="PANTHER" id="PTHR15020:SF50">
    <property type="entry name" value="UPF0659 PROTEIN YMR090W"/>
    <property type="match status" value="1"/>
</dbReference>
<accession>A0A090T432</accession>
<protein>
    <submittedName>
        <fullName evidence="2">Flavin reductase</fullName>
        <ecNumber evidence="2">1.5.1.30</ecNumber>
    </submittedName>
</protein>
<comment type="caution">
    <text evidence="2">The sequence shown here is derived from an EMBL/GenBank/DDBJ whole genome shotgun (WGS) entry which is preliminary data.</text>
</comment>
<dbReference type="GO" id="GO:0042602">
    <property type="term" value="F:riboflavin reductase (NADPH) activity"/>
    <property type="evidence" value="ECO:0007669"/>
    <property type="project" value="UniProtKB-EC"/>
</dbReference>